<dbReference type="AlphaFoldDB" id="A0A2N0SDP5"/>
<dbReference type="VEuPathDB" id="FungiDB:RhiirFUN_018006"/>
<dbReference type="InterPro" id="IPR011009">
    <property type="entry name" value="Kinase-like_dom_sf"/>
</dbReference>
<gene>
    <name evidence="1" type="ORF">RhiirA1_450918</name>
</gene>
<protein>
    <recommendedName>
        <fullName evidence="3">Protein kinase domain-containing protein</fullName>
    </recommendedName>
</protein>
<reference evidence="1 2" key="1">
    <citation type="submission" date="2017-10" db="EMBL/GenBank/DDBJ databases">
        <title>Extensive intraspecific genome diversity in a model arbuscular mycorrhizal fungus.</title>
        <authorList>
            <person name="Chen E.C.H."/>
            <person name="Morin E."/>
            <person name="Baudet D."/>
            <person name="Noel J."/>
            <person name="Ndikumana S."/>
            <person name="Charron P."/>
            <person name="St-Onge C."/>
            <person name="Giorgi J."/>
            <person name="Grigoriev I.V."/>
            <person name="Roux C."/>
            <person name="Martin F.M."/>
            <person name="Corradi N."/>
        </authorList>
    </citation>
    <scope>NUCLEOTIDE SEQUENCE [LARGE SCALE GENOMIC DNA]</scope>
    <source>
        <strain evidence="1 2">A1</strain>
    </source>
</reference>
<dbReference type="Proteomes" id="UP000232688">
    <property type="component" value="Unassembled WGS sequence"/>
</dbReference>
<dbReference type="VEuPathDB" id="FungiDB:RhiirA1_450918"/>
<comment type="caution">
    <text evidence="1">The sequence shown here is derived from an EMBL/GenBank/DDBJ whole genome shotgun (WGS) entry which is preliminary data.</text>
</comment>
<reference evidence="1 2" key="2">
    <citation type="submission" date="2017-10" db="EMBL/GenBank/DDBJ databases">
        <title>Genome analyses suggest a sexual origin of heterokaryosis in a supposedly ancient asexual fungus.</title>
        <authorList>
            <person name="Corradi N."/>
            <person name="Sedzielewska K."/>
            <person name="Noel J."/>
            <person name="Charron P."/>
            <person name="Farinelli L."/>
            <person name="Marton T."/>
            <person name="Kruger M."/>
            <person name="Pelin A."/>
            <person name="Brachmann A."/>
            <person name="Corradi N."/>
        </authorList>
    </citation>
    <scope>NUCLEOTIDE SEQUENCE [LARGE SCALE GENOMIC DNA]</scope>
    <source>
        <strain evidence="1 2">A1</strain>
    </source>
</reference>
<organism evidence="1 2">
    <name type="scientific">Rhizophagus irregularis</name>
    <dbReference type="NCBI Taxonomy" id="588596"/>
    <lineage>
        <taxon>Eukaryota</taxon>
        <taxon>Fungi</taxon>
        <taxon>Fungi incertae sedis</taxon>
        <taxon>Mucoromycota</taxon>
        <taxon>Glomeromycotina</taxon>
        <taxon>Glomeromycetes</taxon>
        <taxon>Glomerales</taxon>
        <taxon>Glomeraceae</taxon>
        <taxon>Rhizophagus</taxon>
    </lineage>
</organism>
<dbReference type="SUPFAM" id="SSF56112">
    <property type="entry name" value="Protein kinase-like (PK-like)"/>
    <property type="match status" value="1"/>
</dbReference>
<dbReference type="EMBL" id="LLXH01000079">
    <property type="protein sequence ID" value="PKC73668.1"/>
    <property type="molecule type" value="Genomic_DNA"/>
</dbReference>
<evidence type="ECO:0008006" key="3">
    <source>
        <dbReference type="Google" id="ProtNLM"/>
    </source>
</evidence>
<evidence type="ECO:0000313" key="1">
    <source>
        <dbReference type="EMBL" id="PKC73668.1"/>
    </source>
</evidence>
<proteinExistence type="predicted"/>
<accession>A0A2N0SDP5</accession>
<sequence>MEILNDNYGVLLGIDSNKELVVVKIAKKNEYLFCFKQERDALTRLSELNSPHIPKLLLSNINTLIITPFCMKVKNLDLQKYNFLRDNNGNILIADRRYSVIEGDNMPFAGVLECMPDDILESLDNNKAINYNPRMDFICLVRSLYLMFHNPVMERFSFDKNSGLQSIRKRMKQIMTIYSEILLTFFKLLVSDEKHV</sequence>
<name>A0A2N0SDP5_9GLOM</name>
<evidence type="ECO:0000313" key="2">
    <source>
        <dbReference type="Proteomes" id="UP000232688"/>
    </source>
</evidence>